<keyword evidence="1" id="KW-0812">Transmembrane</keyword>
<feature type="transmembrane region" description="Helical" evidence="1">
    <location>
        <begin position="77"/>
        <end position="99"/>
    </location>
</feature>
<dbReference type="AlphaFoldDB" id="A0A6A4GH17"/>
<sequence>MVDSFAPSKTLNSNTDDGVLAELELVFHVASEPSRINVVFSDGKRFSMYVVKFRPVSQEWFRQPKIRLEYSELPSRFIILRCSCGVTGNEVAYFSFWALSCSSSFLSLTGLIACVYSVSFFIFVRYNLLKVGYSDRAPKISVNYTINSSLGFLVSSWATC</sequence>
<name>A0A6A4GH17_9AGAR</name>
<reference evidence="2" key="1">
    <citation type="journal article" date="2019" name="Environ. Microbiol.">
        <title>Fungal ecological strategies reflected in gene transcription - a case study of two litter decomposers.</title>
        <authorList>
            <person name="Barbi F."/>
            <person name="Kohler A."/>
            <person name="Barry K."/>
            <person name="Baskaran P."/>
            <person name="Daum C."/>
            <person name="Fauchery L."/>
            <person name="Ihrmark K."/>
            <person name="Kuo A."/>
            <person name="LaButti K."/>
            <person name="Lipzen A."/>
            <person name="Morin E."/>
            <person name="Grigoriev I.V."/>
            <person name="Henrissat B."/>
            <person name="Lindahl B."/>
            <person name="Martin F."/>
        </authorList>
    </citation>
    <scope>NUCLEOTIDE SEQUENCE</scope>
    <source>
        <strain evidence="2">JB14</strain>
    </source>
</reference>
<proteinExistence type="predicted"/>
<dbReference type="EMBL" id="ML770078">
    <property type="protein sequence ID" value="KAE9384811.1"/>
    <property type="molecule type" value="Genomic_DNA"/>
</dbReference>
<accession>A0A6A4GH17</accession>
<evidence type="ECO:0000256" key="1">
    <source>
        <dbReference type="SAM" id="Phobius"/>
    </source>
</evidence>
<protein>
    <submittedName>
        <fullName evidence="2">Uncharacterized protein</fullName>
    </submittedName>
</protein>
<dbReference type="Proteomes" id="UP000799118">
    <property type="component" value="Unassembled WGS sequence"/>
</dbReference>
<feature type="transmembrane region" description="Helical" evidence="1">
    <location>
        <begin position="105"/>
        <end position="126"/>
    </location>
</feature>
<keyword evidence="3" id="KW-1185">Reference proteome</keyword>
<organism evidence="2 3">
    <name type="scientific">Gymnopus androsaceus JB14</name>
    <dbReference type="NCBI Taxonomy" id="1447944"/>
    <lineage>
        <taxon>Eukaryota</taxon>
        <taxon>Fungi</taxon>
        <taxon>Dikarya</taxon>
        <taxon>Basidiomycota</taxon>
        <taxon>Agaricomycotina</taxon>
        <taxon>Agaricomycetes</taxon>
        <taxon>Agaricomycetidae</taxon>
        <taxon>Agaricales</taxon>
        <taxon>Marasmiineae</taxon>
        <taxon>Omphalotaceae</taxon>
        <taxon>Gymnopus</taxon>
    </lineage>
</organism>
<evidence type="ECO:0000313" key="3">
    <source>
        <dbReference type="Proteomes" id="UP000799118"/>
    </source>
</evidence>
<keyword evidence="1" id="KW-1133">Transmembrane helix</keyword>
<evidence type="ECO:0000313" key="2">
    <source>
        <dbReference type="EMBL" id="KAE9384811.1"/>
    </source>
</evidence>
<gene>
    <name evidence="2" type="ORF">BT96DRAFT_622047</name>
</gene>
<keyword evidence="1" id="KW-0472">Membrane</keyword>